<keyword evidence="2" id="KW-0479">Metal-binding</keyword>
<keyword evidence="6" id="KW-0472">Membrane</keyword>
<gene>
    <name evidence="9" type="ORF">FHX71_000512</name>
</gene>
<feature type="compositionally biased region" description="Low complexity" evidence="5">
    <location>
        <begin position="141"/>
        <end position="179"/>
    </location>
</feature>
<dbReference type="InterPro" id="IPR032694">
    <property type="entry name" value="CopC/D"/>
</dbReference>
<comment type="subcellular location">
    <subcellularLocation>
        <location evidence="1">Cell envelope</location>
    </subcellularLocation>
</comment>
<feature type="signal peptide" evidence="7">
    <location>
        <begin position="1"/>
        <end position="27"/>
    </location>
</feature>
<sequence length="231" mass="22940">MPRTRPLVAGLAVAVVALFATAAPASAHDKLVSSDPASDETLQEAPETVSLRYSADVLDMGAAVVVTDGDGTDWVSDAPLIDGAVVTAALDPGLPDGGYEIRWRVVSSDGHPITGIVPFAVGDGEETGAGSGSGSDDAGDDAVGAADEPPSDEPASGEPAPGEAAPGATTQSSTQNQTAQKDEGPWRVVLVGAGGAAVAAALFALVHFLRRRSDARGSDDAGNTPDASGTL</sequence>
<feature type="domain" description="CopC" evidence="8">
    <location>
        <begin position="28"/>
        <end position="121"/>
    </location>
</feature>
<dbReference type="InterPro" id="IPR014755">
    <property type="entry name" value="Cu-Rt/internalin_Ig-like"/>
</dbReference>
<evidence type="ECO:0000256" key="3">
    <source>
        <dbReference type="ARBA" id="ARBA00022729"/>
    </source>
</evidence>
<dbReference type="SUPFAM" id="SSF81296">
    <property type="entry name" value="E set domains"/>
    <property type="match status" value="1"/>
</dbReference>
<evidence type="ECO:0000256" key="1">
    <source>
        <dbReference type="ARBA" id="ARBA00004196"/>
    </source>
</evidence>
<dbReference type="GO" id="GO:0006825">
    <property type="term" value="P:copper ion transport"/>
    <property type="evidence" value="ECO:0007669"/>
    <property type="project" value="InterPro"/>
</dbReference>
<evidence type="ECO:0000256" key="5">
    <source>
        <dbReference type="SAM" id="MobiDB-lite"/>
    </source>
</evidence>
<accession>A0A7W3J5G2</accession>
<evidence type="ECO:0000256" key="6">
    <source>
        <dbReference type="SAM" id="Phobius"/>
    </source>
</evidence>
<dbReference type="InterPro" id="IPR007348">
    <property type="entry name" value="CopC_dom"/>
</dbReference>
<dbReference type="PANTHER" id="PTHR34820:SF4">
    <property type="entry name" value="INNER MEMBRANE PROTEIN YEBZ"/>
    <property type="match status" value="1"/>
</dbReference>
<proteinExistence type="predicted"/>
<dbReference type="GO" id="GO:0042597">
    <property type="term" value="C:periplasmic space"/>
    <property type="evidence" value="ECO:0007669"/>
    <property type="project" value="InterPro"/>
</dbReference>
<dbReference type="GO" id="GO:0005507">
    <property type="term" value="F:copper ion binding"/>
    <property type="evidence" value="ECO:0007669"/>
    <property type="project" value="InterPro"/>
</dbReference>
<keyword evidence="6" id="KW-0812">Transmembrane</keyword>
<feature type="transmembrane region" description="Helical" evidence="6">
    <location>
        <begin position="186"/>
        <end position="209"/>
    </location>
</feature>
<dbReference type="Gene3D" id="2.60.40.1220">
    <property type="match status" value="1"/>
</dbReference>
<dbReference type="Pfam" id="PF04234">
    <property type="entry name" value="CopC"/>
    <property type="match status" value="1"/>
</dbReference>
<dbReference type="GO" id="GO:0005886">
    <property type="term" value="C:plasma membrane"/>
    <property type="evidence" value="ECO:0007669"/>
    <property type="project" value="TreeGrafter"/>
</dbReference>
<organism evidence="9 10">
    <name type="scientific">Promicromonospora sukumoe</name>
    <dbReference type="NCBI Taxonomy" id="88382"/>
    <lineage>
        <taxon>Bacteria</taxon>
        <taxon>Bacillati</taxon>
        <taxon>Actinomycetota</taxon>
        <taxon>Actinomycetes</taxon>
        <taxon>Micrococcales</taxon>
        <taxon>Promicromonosporaceae</taxon>
        <taxon>Promicromonospora</taxon>
    </lineage>
</organism>
<keyword evidence="10" id="KW-1185">Reference proteome</keyword>
<dbReference type="AlphaFoldDB" id="A0A7W3J5G2"/>
<evidence type="ECO:0000313" key="9">
    <source>
        <dbReference type="EMBL" id="MBA8806570.1"/>
    </source>
</evidence>
<keyword evidence="3 7" id="KW-0732">Signal</keyword>
<dbReference type="GO" id="GO:0030313">
    <property type="term" value="C:cell envelope"/>
    <property type="evidence" value="ECO:0007669"/>
    <property type="project" value="UniProtKB-SubCell"/>
</dbReference>
<evidence type="ECO:0000256" key="2">
    <source>
        <dbReference type="ARBA" id="ARBA00022723"/>
    </source>
</evidence>
<dbReference type="EMBL" id="JACGWV010000001">
    <property type="protein sequence ID" value="MBA8806570.1"/>
    <property type="molecule type" value="Genomic_DNA"/>
</dbReference>
<reference evidence="9 10" key="1">
    <citation type="submission" date="2020-07" db="EMBL/GenBank/DDBJ databases">
        <title>Sequencing the genomes of 1000 actinobacteria strains.</title>
        <authorList>
            <person name="Klenk H.-P."/>
        </authorList>
    </citation>
    <scope>NUCLEOTIDE SEQUENCE [LARGE SCALE GENOMIC DNA]</scope>
    <source>
        <strain evidence="9 10">DSM 44121</strain>
    </source>
</reference>
<evidence type="ECO:0000256" key="4">
    <source>
        <dbReference type="ARBA" id="ARBA00023008"/>
    </source>
</evidence>
<name>A0A7W3J5G2_9MICO</name>
<dbReference type="InterPro" id="IPR014756">
    <property type="entry name" value="Ig_E-set"/>
</dbReference>
<keyword evidence="4" id="KW-0186">Copper</keyword>
<dbReference type="Proteomes" id="UP000540568">
    <property type="component" value="Unassembled WGS sequence"/>
</dbReference>
<feature type="chain" id="PRO_5030946099" description="CopC domain-containing protein" evidence="7">
    <location>
        <begin position="28"/>
        <end position="231"/>
    </location>
</feature>
<evidence type="ECO:0000256" key="7">
    <source>
        <dbReference type="SAM" id="SignalP"/>
    </source>
</evidence>
<feature type="region of interest" description="Disordered" evidence="5">
    <location>
        <begin position="116"/>
        <end position="182"/>
    </location>
</feature>
<keyword evidence="6" id="KW-1133">Transmembrane helix</keyword>
<evidence type="ECO:0000259" key="8">
    <source>
        <dbReference type="Pfam" id="PF04234"/>
    </source>
</evidence>
<evidence type="ECO:0000313" key="10">
    <source>
        <dbReference type="Proteomes" id="UP000540568"/>
    </source>
</evidence>
<dbReference type="GO" id="GO:0046688">
    <property type="term" value="P:response to copper ion"/>
    <property type="evidence" value="ECO:0007669"/>
    <property type="project" value="InterPro"/>
</dbReference>
<dbReference type="RefSeq" id="WP_220489437.1">
    <property type="nucleotide sequence ID" value="NZ_BAAATF010000002.1"/>
</dbReference>
<comment type="caution">
    <text evidence="9">The sequence shown here is derived from an EMBL/GenBank/DDBJ whole genome shotgun (WGS) entry which is preliminary data.</text>
</comment>
<dbReference type="PANTHER" id="PTHR34820">
    <property type="entry name" value="INNER MEMBRANE PROTEIN YEBZ"/>
    <property type="match status" value="1"/>
</dbReference>
<protein>
    <recommendedName>
        <fullName evidence="8">CopC domain-containing protein</fullName>
    </recommendedName>
</protein>